<sequence length="84" mass="9734">MEKEPWDILLTENTYPEDFLKDFVCRCRLHWAPDKAVGLPYSMQQSDPLGPGVVYMEEQKMFPLRLDALDHAVCDPVFTMDSVL</sequence>
<dbReference type="AlphaFoldDB" id="A0AAN8WP00"/>
<reference evidence="1 2" key="1">
    <citation type="submission" date="2023-11" db="EMBL/GenBank/DDBJ databases">
        <title>Halocaridina rubra genome assembly.</title>
        <authorList>
            <person name="Smith C."/>
        </authorList>
    </citation>
    <scope>NUCLEOTIDE SEQUENCE [LARGE SCALE GENOMIC DNA]</scope>
    <source>
        <strain evidence="1">EP-1</strain>
        <tissue evidence="1">Whole</tissue>
    </source>
</reference>
<organism evidence="1 2">
    <name type="scientific">Halocaridina rubra</name>
    <name type="common">Hawaiian red shrimp</name>
    <dbReference type="NCBI Taxonomy" id="373956"/>
    <lineage>
        <taxon>Eukaryota</taxon>
        <taxon>Metazoa</taxon>
        <taxon>Ecdysozoa</taxon>
        <taxon>Arthropoda</taxon>
        <taxon>Crustacea</taxon>
        <taxon>Multicrustacea</taxon>
        <taxon>Malacostraca</taxon>
        <taxon>Eumalacostraca</taxon>
        <taxon>Eucarida</taxon>
        <taxon>Decapoda</taxon>
        <taxon>Pleocyemata</taxon>
        <taxon>Caridea</taxon>
        <taxon>Atyoidea</taxon>
        <taxon>Atyidae</taxon>
        <taxon>Halocaridina</taxon>
    </lineage>
</organism>
<protein>
    <submittedName>
        <fullName evidence="1">Uncharacterized protein</fullName>
    </submittedName>
</protein>
<evidence type="ECO:0000313" key="2">
    <source>
        <dbReference type="Proteomes" id="UP001381693"/>
    </source>
</evidence>
<proteinExistence type="predicted"/>
<keyword evidence="2" id="KW-1185">Reference proteome</keyword>
<accession>A0AAN8WP00</accession>
<name>A0AAN8WP00_HALRR</name>
<dbReference type="EMBL" id="JAXCGZ010022666">
    <property type="protein sequence ID" value="KAK7028011.1"/>
    <property type="molecule type" value="Genomic_DNA"/>
</dbReference>
<dbReference type="Proteomes" id="UP001381693">
    <property type="component" value="Unassembled WGS sequence"/>
</dbReference>
<gene>
    <name evidence="1" type="ORF">SK128_012934</name>
</gene>
<comment type="caution">
    <text evidence="1">The sequence shown here is derived from an EMBL/GenBank/DDBJ whole genome shotgun (WGS) entry which is preliminary data.</text>
</comment>
<evidence type="ECO:0000313" key="1">
    <source>
        <dbReference type="EMBL" id="KAK7028011.1"/>
    </source>
</evidence>